<dbReference type="PANTHER" id="PTHR24567:SF75">
    <property type="entry name" value="FUMARATE AND NITRATE REDUCTION REGULATORY PROTEIN"/>
    <property type="match status" value="1"/>
</dbReference>
<dbReference type="InterPro" id="IPR012318">
    <property type="entry name" value="HTH_CRP"/>
</dbReference>
<keyword evidence="7" id="KW-1185">Reference proteome</keyword>
<dbReference type="InterPro" id="IPR050397">
    <property type="entry name" value="Env_Response_Regulators"/>
</dbReference>
<gene>
    <name evidence="6" type="ORF">NKG59_22495</name>
</gene>
<dbReference type="Proteomes" id="UP001162793">
    <property type="component" value="Unassembled WGS sequence"/>
</dbReference>
<dbReference type="Gene3D" id="1.10.10.10">
    <property type="entry name" value="Winged helix-like DNA-binding domain superfamily/Winged helix DNA-binding domain"/>
    <property type="match status" value="1"/>
</dbReference>
<reference evidence="7" key="1">
    <citation type="journal article" date="2023" name="Front. Microbiol.">
        <title>Ralstonia chuxiongensis sp. nov., Ralstonia mojiangensis sp. nov., and Ralstonia soli sp. nov., isolated from tobacco fields, are three novel species in the family Burkholderiaceae.</title>
        <authorList>
            <person name="Lu C.H."/>
            <person name="Zhang Y.Y."/>
            <person name="Jiang N."/>
            <person name="Chen W."/>
            <person name="Shao X."/>
            <person name="Zhao Z.M."/>
            <person name="Lu W.L."/>
            <person name="Hu X."/>
            <person name="Xi Y.X."/>
            <person name="Zou S.Y."/>
            <person name="Wei Q.J."/>
            <person name="Lin Z.L."/>
            <person name="Gong L."/>
            <person name="Gai X.T."/>
            <person name="Zhang L.Q."/>
            <person name="Li J.Y."/>
            <person name="Jin Y."/>
            <person name="Xia Z.Y."/>
        </authorList>
    </citation>
    <scope>NUCLEOTIDE SEQUENCE [LARGE SCALE GENOMIC DNA]</scope>
    <source>
        <strain evidence="7">21YRMH01-3</strain>
    </source>
</reference>
<dbReference type="CDD" id="cd00038">
    <property type="entry name" value="CAP_ED"/>
    <property type="match status" value="1"/>
</dbReference>
<evidence type="ECO:0000313" key="7">
    <source>
        <dbReference type="Proteomes" id="UP001162793"/>
    </source>
</evidence>
<dbReference type="PRINTS" id="PR00034">
    <property type="entry name" value="HTHCRP"/>
</dbReference>
<dbReference type="GO" id="GO:0003677">
    <property type="term" value="F:DNA binding"/>
    <property type="evidence" value="ECO:0007669"/>
    <property type="project" value="UniProtKB-KW"/>
</dbReference>
<evidence type="ECO:0000256" key="2">
    <source>
        <dbReference type="ARBA" id="ARBA00023125"/>
    </source>
</evidence>
<dbReference type="Pfam" id="PF13545">
    <property type="entry name" value="HTH_Crp_2"/>
    <property type="match status" value="1"/>
</dbReference>
<dbReference type="SUPFAM" id="SSF46785">
    <property type="entry name" value="Winged helix' DNA-binding domain"/>
    <property type="match status" value="1"/>
</dbReference>
<keyword evidence="3" id="KW-0804">Transcription</keyword>
<dbReference type="Gene3D" id="2.60.120.10">
    <property type="entry name" value="Jelly Rolls"/>
    <property type="match status" value="1"/>
</dbReference>
<dbReference type="InterPro" id="IPR036388">
    <property type="entry name" value="WH-like_DNA-bd_sf"/>
</dbReference>
<dbReference type="SMART" id="SM00100">
    <property type="entry name" value="cNMP"/>
    <property type="match status" value="1"/>
</dbReference>
<dbReference type="InterPro" id="IPR018490">
    <property type="entry name" value="cNMP-bd_dom_sf"/>
</dbReference>
<dbReference type="GO" id="GO:0005829">
    <property type="term" value="C:cytosol"/>
    <property type="evidence" value="ECO:0007669"/>
    <property type="project" value="TreeGrafter"/>
</dbReference>
<evidence type="ECO:0000256" key="3">
    <source>
        <dbReference type="ARBA" id="ARBA00023163"/>
    </source>
</evidence>
<dbReference type="RefSeq" id="WP_253541619.1">
    <property type="nucleotide sequence ID" value="NZ_JAMYWC010000007.1"/>
</dbReference>
<dbReference type="EMBL" id="JAMYWC010000007">
    <property type="protein sequence ID" value="MCP1175146.1"/>
    <property type="molecule type" value="Genomic_DNA"/>
</dbReference>
<dbReference type="PANTHER" id="PTHR24567">
    <property type="entry name" value="CRP FAMILY TRANSCRIPTIONAL REGULATORY PROTEIN"/>
    <property type="match status" value="1"/>
</dbReference>
<feature type="domain" description="HTH crp-type" evidence="5">
    <location>
        <begin position="178"/>
        <end position="251"/>
    </location>
</feature>
<dbReference type="InterPro" id="IPR036390">
    <property type="entry name" value="WH_DNA-bd_sf"/>
</dbReference>
<dbReference type="GO" id="GO:0003700">
    <property type="term" value="F:DNA-binding transcription factor activity"/>
    <property type="evidence" value="ECO:0007669"/>
    <property type="project" value="TreeGrafter"/>
</dbReference>
<keyword evidence="2" id="KW-0238">DNA-binding</keyword>
<feature type="domain" description="Cyclic nucleotide-binding" evidence="4">
    <location>
        <begin position="45"/>
        <end position="114"/>
    </location>
</feature>
<dbReference type="PROSITE" id="PS51063">
    <property type="entry name" value="HTH_CRP_2"/>
    <property type="match status" value="1"/>
</dbReference>
<dbReference type="InterPro" id="IPR014710">
    <property type="entry name" value="RmlC-like_jellyroll"/>
</dbReference>
<organism evidence="6 7">
    <name type="scientific">Ralstonia chuxiongensis</name>
    <dbReference type="NCBI Taxonomy" id="2957504"/>
    <lineage>
        <taxon>Bacteria</taxon>
        <taxon>Pseudomonadati</taxon>
        <taxon>Pseudomonadota</taxon>
        <taxon>Betaproteobacteria</taxon>
        <taxon>Burkholderiales</taxon>
        <taxon>Burkholderiaceae</taxon>
        <taxon>Ralstonia</taxon>
    </lineage>
</organism>
<comment type="caution">
    <text evidence="6">The sequence shown here is derived from an EMBL/GenBank/DDBJ whole genome shotgun (WGS) entry which is preliminary data.</text>
</comment>
<accession>A0AA41WV45</accession>
<dbReference type="FunFam" id="1.10.10.10:FF:000028">
    <property type="entry name" value="Fumarate/nitrate reduction transcriptional regulator Fnr"/>
    <property type="match status" value="1"/>
</dbReference>
<dbReference type="SMART" id="SM00419">
    <property type="entry name" value="HTH_CRP"/>
    <property type="match status" value="1"/>
</dbReference>
<protein>
    <submittedName>
        <fullName evidence="6">Helix-turn-helix domain-containing protein</fullName>
    </submittedName>
</protein>
<name>A0AA41WV45_9RALS</name>
<evidence type="ECO:0000256" key="1">
    <source>
        <dbReference type="ARBA" id="ARBA00023015"/>
    </source>
</evidence>
<proteinExistence type="predicted"/>
<dbReference type="PROSITE" id="PS50042">
    <property type="entry name" value="CNMP_BINDING_3"/>
    <property type="match status" value="1"/>
</dbReference>
<evidence type="ECO:0000259" key="4">
    <source>
        <dbReference type="PROSITE" id="PS50042"/>
    </source>
</evidence>
<dbReference type="AlphaFoldDB" id="A0AA41WV45"/>
<evidence type="ECO:0000259" key="5">
    <source>
        <dbReference type="PROSITE" id="PS51063"/>
    </source>
</evidence>
<sequence length="274" mass="30087">MLTTIEPDGVHAPDACCETLLPQARQEIEATNVTCNSCALARLCTAEPVDTSAAERLNESMRCIRMIKRGQALYRRGGSLQSIYAIRAGSFKTVIHRTGGAQVVGIALSGDPLGIDGIASGKHAYDAIALEDSSVCVMPFERLERLCHDLKIVQRHVLSMLSAEIVRGSKWMGLLGTMGAEDRVATFLFDLSERWSARGFSSTQFTLKMTRAEIGSYLGLKLETVSRMLTKLQQRRLLEVRGKDIRILDMDRFQAVAMDGCTPFSGSCSVSIYD</sequence>
<dbReference type="Pfam" id="PF00027">
    <property type="entry name" value="cNMP_binding"/>
    <property type="match status" value="1"/>
</dbReference>
<dbReference type="SUPFAM" id="SSF51206">
    <property type="entry name" value="cAMP-binding domain-like"/>
    <property type="match status" value="1"/>
</dbReference>
<dbReference type="CDD" id="cd00092">
    <property type="entry name" value="HTH_CRP"/>
    <property type="match status" value="1"/>
</dbReference>
<evidence type="ECO:0000313" key="6">
    <source>
        <dbReference type="EMBL" id="MCP1175146.1"/>
    </source>
</evidence>
<keyword evidence="1" id="KW-0805">Transcription regulation</keyword>
<dbReference type="InterPro" id="IPR000595">
    <property type="entry name" value="cNMP-bd_dom"/>
</dbReference>